<dbReference type="Pfam" id="PF02515">
    <property type="entry name" value="CoA_transf_3"/>
    <property type="match status" value="2"/>
</dbReference>
<evidence type="ECO:0000313" key="3">
    <source>
        <dbReference type="Proteomes" id="UP000008493"/>
    </source>
</evidence>
<dbReference type="InParanoid" id="K5WUM4"/>
<evidence type="ECO:0000313" key="2">
    <source>
        <dbReference type="EMBL" id="EKM79126.1"/>
    </source>
</evidence>
<dbReference type="InterPro" id="IPR050509">
    <property type="entry name" value="CoA-transferase_III"/>
</dbReference>
<protein>
    <recommendedName>
        <fullName evidence="4">CoA-transferase family III</fullName>
    </recommendedName>
</protein>
<accession>K5WUM4</accession>
<dbReference type="KEGG" id="abp:AGABI1DRAFT120583"/>
<dbReference type="GO" id="GO:0003824">
    <property type="term" value="F:catalytic activity"/>
    <property type="evidence" value="ECO:0007669"/>
    <property type="project" value="InterPro"/>
</dbReference>
<comment type="similarity">
    <text evidence="1">Belongs to the CoA-transferase III family.</text>
</comment>
<evidence type="ECO:0000256" key="1">
    <source>
        <dbReference type="ARBA" id="ARBA00008383"/>
    </source>
</evidence>
<dbReference type="HOGENOM" id="CLU_021588_0_0_1"/>
<dbReference type="PANTHER" id="PTHR48228">
    <property type="entry name" value="SUCCINYL-COA--D-CITRAMALATE COA-TRANSFERASE"/>
    <property type="match status" value="1"/>
</dbReference>
<dbReference type="PANTHER" id="PTHR48228:SF4">
    <property type="entry name" value="BLR3030 PROTEIN"/>
    <property type="match status" value="1"/>
</dbReference>
<dbReference type="RefSeq" id="XP_007329880.1">
    <property type="nucleotide sequence ID" value="XM_007329818.1"/>
</dbReference>
<dbReference type="InterPro" id="IPR003673">
    <property type="entry name" value="CoA-Trfase_fam_III"/>
</dbReference>
<dbReference type="AlphaFoldDB" id="K5WUM4"/>
<dbReference type="Proteomes" id="UP000008493">
    <property type="component" value="Unassembled WGS sequence"/>
</dbReference>
<name>K5WUM4_AGABU</name>
<dbReference type="OrthoDB" id="2308815at2759"/>
<evidence type="ECO:0008006" key="4">
    <source>
        <dbReference type="Google" id="ProtNLM"/>
    </source>
</evidence>
<organism evidence="2 3">
    <name type="scientific">Agaricus bisporus var. burnettii (strain JB137-S8 / ATCC MYA-4627 / FGSC 10392)</name>
    <name type="common">White button mushroom</name>
    <dbReference type="NCBI Taxonomy" id="597362"/>
    <lineage>
        <taxon>Eukaryota</taxon>
        <taxon>Fungi</taxon>
        <taxon>Dikarya</taxon>
        <taxon>Basidiomycota</taxon>
        <taxon>Agaricomycotina</taxon>
        <taxon>Agaricomycetes</taxon>
        <taxon>Agaricomycetidae</taxon>
        <taxon>Agaricales</taxon>
        <taxon>Agaricineae</taxon>
        <taxon>Agaricaceae</taxon>
        <taxon>Agaricus</taxon>
    </lineage>
</organism>
<dbReference type="Gene3D" id="3.30.1540.10">
    <property type="entry name" value="formyl-coa transferase, domain 3"/>
    <property type="match status" value="1"/>
</dbReference>
<sequence length="494" mass="54112">MASPADITRDFWLAQGLPADFLQHLKFLGNPDTAVSSSFKLGAIAQASIGLAALSAAYLHYLRTGNEQDVFVDARHAALEFHSHAYYSLEGQSPPDLWDPIAGLYATKDQSFVRIHTNFPHHRRGVLDILEIPDTPETTKNQVAEAILRWNAEEFEQEAINRGLCVSAYRSFDEWDKHPHAATLIGKPPPTITKINATPKRSISPGRHPLQGFRVLDLSRVLAGPVAGRTLAAHGADDLLITSPKLPALPGTDTDTSRGKRTTQLDLTDPTDLKKLRDLVSEADVFLQAYRPGTLSSKGLGTQDLVQLRSGIVSANLCAWGWEGPWKDRRGFDSLVQTATGFNYAEAEAYHQSLHPGTPLPTPLTPKPFPFQVLDYTAGYFLTYGIIVALCKTITEGGSYEVRVSLAEVAQYLRSLGRIPPETAFGRGNPLPPTGAPLSPEVQRFSSEWKVNLASGRKGPMIALKHPAVMSLTPCMQKEAPIILHAHEAKWLDD</sequence>
<dbReference type="eggNOG" id="KOG3957">
    <property type="taxonomic scope" value="Eukaryota"/>
</dbReference>
<reference evidence="3" key="1">
    <citation type="journal article" date="2012" name="Proc. Natl. Acad. Sci. U.S.A.">
        <title>Genome sequence of the button mushroom Agaricus bisporus reveals mechanisms governing adaptation to a humic-rich ecological niche.</title>
        <authorList>
            <person name="Morin E."/>
            <person name="Kohler A."/>
            <person name="Baker A.R."/>
            <person name="Foulongne-Oriol M."/>
            <person name="Lombard V."/>
            <person name="Nagy L.G."/>
            <person name="Ohm R.A."/>
            <person name="Patyshakuliyeva A."/>
            <person name="Brun A."/>
            <person name="Aerts A.L."/>
            <person name="Bailey A.M."/>
            <person name="Billette C."/>
            <person name="Coutinho P.M."/>
            <person name="Deakin G."/>
            <person name="Doddapaneni H."/>
            <person name="Floudas D."/>
            <person name="Grimwood J."/>
            <person name="Hilden K."/>
            <person name="Kuees U."/>
            <person name="LaButti K.M."/>
            <person name="Lapidus A."/>
            <person name="Lindquist E.A."/>
            <person name="Lucas S.M."/>
            <person name="Murat C."/>
            <person name="Riley R.W."/>
            <person name="Salamov A.A."/>
            <person name="Schmutz J."/>
            <person name="Subramanian V."/>
            <person name="Woesten H.A.B."/>
            <person name="Xu J."/>
            <person name="Eastwood D.C."/>
            <person name="Foster G.D."/>
            <person name="Sonnenberg A.S."/>
            <person name="Cullen D."/>
            <person name="de Vries R.P."/>
            <person name="Lundell T."/>
            <person name="Hibbett D.S."/>
            <person name="Henrissat B."/>
            <person name="Burton K.S."/>
            <person name="Kerrigan R.W."/>
            <person name="Challen M.P."/>
            <person name="Grigoriev I.V."/>
            <person name="Martin F."/>
        </authorList>
    </citation>
    <scope>NUCLEOTIDE SEQUENCE [LARGE SCALE GENOMIC DNA]</scope>
    <source>
        <strain evidence="3">JB137-S8 / ATCC MYA-4627 / FGSC 10392</strain>
    </source>
</reference>
<dbReference type="STRING" id="597362.K5WUM4"/>
<dbReference type="SUPFAM" id="SSF89796">
    <property type="entry name" value="CoA-transferase family III (CaiB/BaiF)"/>
    <property type="match status" value="2"/>
</dbReference>
<dbReference type="EMBL" id="JH971390">
    <property type="protein sequence ID" value="EKM79126.1"/>
    <property type="molecule type" value="Genomic_DNA"/>
</dbReference>
<dbReference type="InterPro" id="IPR023606">
    <property type="entry name" value="CoA-Trfase_III_dom_1_sf"/>
</dbReference>
<dbReference type="OMA" id="RFWRTAD"/>
<proteinExistence type="inferred from homology"/>
<keyword evidence="3" id="KW-1185">Reference proteome</keyword>
<dbReference type="GeneID" id="18825678"/>
<gene>
    <name evidence="2" type="ORF">AGABI1DRAFT_120583</name>
</gene>
<dbReference type="Gene3D" id="3.40.50.10540">
    <property type="entry name" value="Crotonobetainyl-coa:carnitine coa-transferase, domain 1"/>
    <property type="match status" value="2"/>
</dbReference>
<dbReference type="InterPro" id="IPR044855">
    <property type="entry name" value="CoA-Trfase_III_dom3_sf"/>
</dbReference>